<protein>
    <submittedName>
        <fullName evidence="7">Insulinase family protein</fullName>
    </submittedName>
</protein>
<dbReference type="SUPFAM" id="SSF63411">
    <property type="entry name" value="LuxS/MPP-like metallohydrolase"/>
    <property type="match status" value="2"/>
</dbReference>
<reference evidence="7" key="1">
    <citation type="submission" date="2020-12" db="EMBL/GenBank/DDBJ databases">
        <title>Bacterial taxonomy.</title>
        <authorList>
            <person name="Pan X."/>
        </authorList>
    </citation>
    <scope>NUCLEOTIDE SEQUENCE</scope>
    <source>
        <strain evidence="7">B2012</strain>
    </source>
</reference>
<evidence type="ECO:0000256" key="1">
    <source>
        <dbReference type="ARBA" id="ARBA00001947"/>
    </source>
</evidence>
<dbReference type="Pfam" id="PF00675">
    <property type="entry name" value="Peptidase_M16"/>
    <property type="match status" value="1"/>
</dbReference>
<dbReference type="PANTHER" id="PTHR11851:SF49">
    <property type="entry name" value="MITOCHONDRIAL-PROCESSING PEPTIDASE SUBUNIT ALPHA"/>
    <property type="match status" value="1"/>
</dbReference>
<evidence type="ECO:0000256" key="2">
    <source>
        <dbReference type="ARBA" id="ARBA00007261"/>
    </source>
</evidence>
<keyword evidence="8" id="KW-1185">Reference proteome</keyword>
<evidence type="ECO:0000256" key="4">
    <source>
        <dbReference type="RuleBase" id="RU004447"/>
    </source>
</evidence>
<evidence type="ECO:0000256" key="3">
    <source>
        <dbReference type="ARBA" id="ARBA00023049"/>
    </source>
</evidence>
<accession>A0A934IL36</accession>
<gene>
    <name evidence="7" type="ORF">JCR33_23185</name>
</gene>
<dbReference type="EMBL" id="JAEKJA010000033">
    <property type="protein sequence ID" value="MBJ3778624.1"/>
    <property type="molecule type" value="Genomic_DNA"/>
</dbReference>
<name>A0A934IL36_9HYPH</name>
<keyword evidence="3" id="KW-0645">Protease</keyword>
<dbReference type="InterPro" id="IPR011765">
    <property type="entry name" value="Pept_M16_N"/>
</dbReference>
<dbReference type="PANTHER" id="PTHR11851">
    <property type="entry name" value="METALLOPROTEASE"/>
    <property type="match status" value="1"/>
</dbReference>
<dbReference type="RefSeq" id="WP_198884530.1">
    <property type="nucleotide sequence ID" value="NZ_JAEKJA010000033.1"/>
</dbReference>
<sequence length="457" mass="49587">MMTLPATAKPVDLSDLTIAPDATTFSLDNGLQVVVIPDRRAPIVTHMVWYRIGAADEPPGKSGIAHYLEHLMFKGTSENPGSTFSDTVARVGGRENAFTSNDYTGYYQQVSKQNLPQMMALEADRMRNLRLTHEVSAPELKVVLEERRARIETRPSAELGEAVDAALFINHPYSDPIIGWPNEVASLTFEDALNFYRSHYRPGNAVLVIAGDVDVDEIRTLAEETYGKIADDKGRVTRVRPQAQKLRADRLVELADPRVTQSSTQLAWLVPSYTTAEPGTAEALDVLAEILGGNNTSRLYTALVRDEKIATSAGAWYQSSAIDDTRFVFYAIPRGDTSLEALEDRAREIIADIADNGVSDEELQRAKTSLLASAIFAQDNQASLARIFGAALATGSTVEEVQTWPTAISAITADDVRAAAKTWLDDQATVTGRLLEADAPATAAITAPAPAPSTAIR</sequence>
<organism evidence="7 8">
    <name type="scientific">Acuticoccus mangrovi</name>
    <dbReference type="NCBI Taxonomy" id="2796142"/>
    <lineage>
        <taxon>Bacteria</taxon>
        <taxon>Pseudomonadati</taxon>
        <taxon>Pseudomonadota</taxon>
        <taxon>Alphaproteobacteria</taxon>
        <taxon>Hyphomicrobiales</taxon>
        <taxon>Amorphaceae</taxon>
        <taxon>Acuticoccus</taxon>
    </lineage>
</organism>
<dbReference type="InterPro" id="IPR011249">
    <property type="entry name" value="Metalloenz_LuxS/M16"/>
</dbReference>
<dbReference type="Gene3D" id="3.30.830.10">
    <property type="entry name" value="Metalloenzyme, LuxS/M16 peptidase-like"/>
    <property type="match status" value="2"/>
</dbReference>
<evidence type="ECO:0000313" key="7">
    <source>
        <dbReference type="EMBL" id="MBJ3778624.1"/>
    </source>
</evidence>
<keyword evidence="3" id="KW-0482">Metalloprotease</keyword>
<dbReference type="InterPro" id="IPR050361">
    <property type="entry name" value="MPP/UQCRC_Complex"/>
</dbReference>
<feature type="domain" description="Peptidase M16 N-terminal" evidence="5">
    <location>
        <begin position="33"/>
        <end position="178"/>
    </location>
</feature>
<dbReference type="PROSITE" id="PS00143">
    <property type="entry name" value="INSULINASE"/>
    <property type="match status" value="1"/>
</dbReference>
<dbReference type="AlphaFoldDB" id="A0A934IL36"/>
<dbReference type="Proteomes" id="UP000609531">
    <property type="component" value="Unassembled WGS sequence"/>
</dbReference>
<dbReference type="GO" id="GO:0006508">
    <property type="term" value="P:proteolysis"/>
    <property type="evidence" value="ECO:0007669"/>
    <property type="project" value="InterPro"/>
</dbReference>
<dbReference type="Pfam" id="PF05193">
    <property type="entry name" value="Peptidase_M16_C"/>
    <property type="match status" value="1"/>
</dbReference>
<dbReference type="GO" id="GO:0046872">
    <property type="term" value="F:metal ion binding"/>
    <property type="evidence" value="ECO:0007669"/>
    <property type="project" value="InterPro"/>
</dbReference>
<proteinExistence type="inferred from homology"/>
<evidence type="ECO:0000313" key="8">
    <source>
        <dbReference type="Proteomes" id="UP000609531"/>
    </source>
</evidence>
<dbReference type="GO" id="GO:0004222">
    <property type="term" value="F:metalloendopeptidase activity"/>
    <property type="evidence" value="ECO:0007669"/>
    <property type="project" value="InterPro"/>
</dbReference>
<evidence type="ECO:0000259" key="5">
    <source>
        <dbReference type="Pfam" id="PF00675"/>
    </source>
</evidence>
<dbReference type="InterPro" id="IPR001431">
    <property type="entry name" value="Pept_M16_Zn_BS"/>
</dbReference>
<comment type="caution">
    <text evidence="7">The sequence shown here is derived from an EMBL/GenBank/DDBJ whole genome shotgun (WGS) entry which is preliminary data.</text>
</comment>
<comment type="similarity">
    <text evidence="2 4">Belongs to the peptidase M16 family.</text>
</comment>
<evidence type="ECO:0000259" key="6">
    <source>
        <dbReference type="Pfam" id="PF05193"/>
    </source>
</evidence>
<dbReference type="InterPro" id="IPR007863">
    <property type="entry name" value="Peptidase_M16_C"/>
</dbReference>
<feature type="domain" description="Peptidase M16 C-terminal" evidence="6">
    <location>
        <begin position="186"/>
        <end position="370"/>
    </location>
</feature>
<comment type="cofactor">
    <cofactor evidence="1">
        <name>Zn(2+)</name>
        <dbReference type="ChEBI" id="CHEBI:29105"/>
    </cofactor>
</comment>
<keyword evidence="3" id="KW-0378">Hydrolase</keyword>